<feature type="transmembrane region" description="Helical" evidence="2">
    <location>
        <begin position="110"/>
        <end position="128"/>
    </location>
</feature>
<feature type="compositionally biased region" description="Low complexity" evidence="1">
    <location>
        <begin position="33"/>
        <end position="47"/>
    </location>
</feature>
<proteinExistence type="predicted"/>
<evidence type="ECO:0000256" key="1">
    <source>
        <dbReference type="SAM" id="MobiDB-lite"/>
    </source>
</evidence>
<dbReference type="KEGG" id="tet:TTHERM_000171829"/>
<sequence>MHAIPITVKKQISQTTNKKKTNKHKKKLKNKQEINQQKKQIKQTNKQSRQFNQTNKLQRKKESNKQTIANKLIHKKSNKKREAKQSYLFLNIHKHKFQLFSFIFHISQSIYINLIFKFIIYLGVSFLMKSVQKKHSFLDKYPFPISKLISLYLSIPPHHLVYLSIYLNINLYCMQSFIHFFEYYCSFFPQSIYLSPKRQFISHVFFQIIFKQFQNQKQIEYHIQYEFILRHISQSKYTLL</sequence>
<keyword evidence="2" id="KW-0472">Membrane</keyword>
<dbReference type="RefSeq" id="XP_012651248.1">
    <property type="nucleotide sequence ID" value="XM_012795794.1"/>
</dbReference>
<organism evidence="3 4">
    <name type="scientific">Tetrahymena thermophila (strain SB210)</name>
    <dbReference type="NCBI Taxonomy" id="312017"/>
    <lineage>
        <taxon>Eukaryota</taxon>
        <taxon>Sar</taxon>
        <taxon>Alveolata</taxon>
        <taxon>Ciliophora</taxon>
        <taxon>Intramacronucleata</taxon>
        <taxon>Oligohymenophorea</taxon>
        <taxon>Hymenostomatida</taxon>
        <taxon>Tetrahymenina</taxon>
        <taxon>Tetrahymenidae</taxon>
        <taxon>Tetrahymena</taxon>
    </lineage>
</organism>
<accession>W7XK43</accession>
<feature type="region of interest" description="Disordered" evidence="1">
    <location>
        <begin position="12"/>
        <end position="79"/>
    </location>
</feature>
<evidence type="ECO:0000313" key="4">
    <source>
        <dbReference type="Proteomes" id="UP000009168"/>
    </source>
</evidence>
<dbReference type="AlphaFoldDB" id="W7XK43"/>
<protein>
    <submittedName>
        <fullName evidence="3">Transmembrane protein, putative</fullName>
    </submittedName>
</protein>
<keyword evidence="4" id="KW-1185">Reference proteome</keyword>
<feature type="compositionally biased region" description="Basic residues" evidence="1">
    <location>
        <begin position="17"/>
        <end position="29"/>
    </location>
</feature>
<dbReference type="EMBL" id="GG662840">
    <property type="protein sequence ID" value="EWS76201.1"/>
    <property type="molecule type" value="Genomic_DNA"/>
</dbReference>
<dbReference type="Proteomes" id="UP000009168">
    <property type="component" value="Unassembled WGS sequence"/>
</dbReference>
<keyword evidence="2" id="KW-1133">Transmembrane helix</keyword>
<dbReference type="GeneID" id="24437660"/>
<evidence type="ECO:0000313" key="3">
    <source>
        <dbReference type="EMBL" id="EWS76201.1"/>
    </source>
</evidence>
<dbReference type="InParanoid" id="W7XK43"/>
<feature type="transmembrane region" description="Helical" evidence="2">
    <location>
        <begin position="149"/>
        <end position="169"/>
    </location>
</feature>
<reference evidence="4" key="1">
    <citation type="journal article" date="2006" name="PLoS Biol.">
        <title>Macronuclear genome sequence of the ciliate Tetrahymena thermophila, a model eukaryote.</title>
        <authorList>
            <person name="Eisen J.A."/>
            <person name="Coyne R.S."/>
            <person name="Wu M."/>
            <person name="Wu D."/>
            <person name="Thiagarajan M."/>
            <person name="Wortman J.R."/>
            <person name="Badger J.H."/>
            <person name="Ren Q."/>
            <person name="Amedeo P."/>
            <person name="Jones K.M."/>
            <person name="Tallon L.J."/>
            <person name="Delcher A.L."/>
            <person name="Salzberg S.L."/>
            <person name="Silva J.C."/>
            <person name="Haas B.J."/>
            <person name="Majoros W.H."/>
            <person name="Farzad M."/>
            <person name="Carlton J.M."/>
            <person name="Smith R.K. Jr."/>
            <person name="Garg J."/>
            <person name="Pearlman R.E."/>
            <person name="Karrer K.M."/>
            <person name="Sun L."/>
            <person name="Manning G."/>
            <person name="Elde N.C."/>
            <person name="Turkewitz A.P."/>
            <person name="Asai D.J."/>
            <person name="Wilkes D.E."/>
            <person name="Wang Y."/>
            <person name="Cai H."/>
            <person name="Collins K."/>
            <person name="Stewart B.A."/>
            <person name="Lee S.R."/>
            <person name="Wilamowska K."/>
            <person name="Weinberg Z."/>
            <person name="Ruzzo W.L."/>
            <person name="Wloga D."/>
            <person name="Gaertig J."/>
            <person name="Frankel J."/>
            <person name="Tsao C.-C."/>
            <person name="Gorovsky M.A."/>
            <person name="Keeling P.J."/>
            <person name="Waller R.F."/>
            <person name="Patron N.J."/>
            <person name="Cherry J.M."/>
            <person name="Stover N.A."/>
            <person name="Krieger C.J."/>
            <person name="del Toro C."/>
            <person name="Ryder H.F."/>
            <person name="Williamson S.C."/>
            <person name="Barbeau R.A."/>
            <person name="Hamilton E.P."/>
            <person name="Orias E."/>
        </authorList>
    </citation>
    <scope>NUCLEOTIDE SEQUENCE [LARGE SCALE GENOMIC DNA]</scope>
    <source>
        <strain evidence="4">SB210</strain>
    </source>
</reference>
<evidence type="ECO:0000256" key="2">
    <source>
        <dbReference type="SAM" id="Phobius"/>
    </source>
</evidence>
<name>W7XK43_TETTS</name>
<gene>
    <name evidence="3" type="ORF">TTHERM_000171829</name>
</gene>
<keyword evidence="2 3" id="KW-0812">Transmembrane</keyword>